<dbReference type="RefSeq" id="WP_153661151.1">
    <property type="nucleotide sequence ID" value="NZ_JAAIKR010000001.1"/>
</dbReference>
<dbReference type="EMBL" id="JAAIKR010000001">
    <property type="protein sequence ID" value="MBR9726549.1"/>
    <property type="molecule type" value="Genomic_DNA"/>
</dbReference>
<keyword evidence="2" id="KW-1185">Reference proteome</keyword>
<evidence type="ECO:0000313" key="2">
    <source>
        <dbReference type="Proteomes" id="UP000811844"/>
    </source>
</evidence>
<gene>
    <name evidence="1" type="ORF">G3R48_00915</name>
</gene>
<organism evidence="1 2">
    <name type="scientific">Shewanella intestini</name>
    <dbReference type="NCBI Taxonomy" id="2017544"/>
    <lineage>
        <taxon>Bacteria</taxon>
        <taxon>Pseudomonadati</taxon>
        <taxon>Pseudomonadota</taxon>
        <taxon>Gammaproteobacteria</taxon>
        <taxon>Alteromonadales</taxon>
        <taxon>Shewanellaceae</taxon>
        <taxon>Shewanella</taxon>
    </lineage>
</organism>
<protein>
    <recommendedName>
        <fullName evidence="3">Transporter substrate-binding domain-containing protein</fullName>
    </recommendedName>
</protein>
<proteinExistence type="predicted"/>
<evidence type="ECO:0000313" key="1">
    <source>
        <dbReference type="EMBL" id="MBR9726549.1"/>
    </source>
</evidence>
<dbReference type="Proteomes" id="UP000811844">
    <property type="component" value="Unassembled WGS sequence"/>
</dbReference>
<name>A0ABS5HXR6_9GAMM</name>
<accession>A0ABS5HXR6</accession>
<reference evidence="1 2" key="1">
    <citation type="submission" date="2020-02" db="EMBL/GenBank/DDBJ databases">
        <title>Shewanella WXL01 sp. nov., a marine bacterium isolated from green algae in Luhuitou Fringing Reef (Northern South China Sea).</title>
        <authorList>
            <person name="Wang X."/>
        </authorList>
    </citation>
    <scope>NUCLEOTIDE SEQUENCE [LARGE SCALE GENOMIC DNA]</scope>
    <source>
        <strain evidence="1 2">MCCC 1A01895</strain>
    </source>
</reference>
<sequence length="293" mass="33332">MKLLQLLLSIFSVWLVAFPSMLNAHTVDGNQVTLSQLTPLKGVLMGGYTQQLLDASVIQPRQVIDMLHQHSHGVLNFSFAEMSKNRSWVELMKQPNACLFNKLKTPEREKVAYFSHYPIMLYPPIRLIVLNKNRDLFADEVDLERLDFKNTSPAVNSLIGVSLSRTYGEAIDKHVAQNQDNYFIHRGIDANAKLIEMLKLERISAIFEYSDVAHNFFKASEHTLVSVPIKQANQAAVGYLACSKTDYGLKLITSVNEAMSTKAFQQQFVQLHHRFVSVDDKQLLIQAINRHFN</sequence>
<comment type="caution">
    <text evidence="1">The sequence shown here is derived from an EMBL/GenBank/DDBJ whole genome shotgun (WGS) entry which is preliminary data.</text>
</comment>
<evidence type="ECO:0008006" key="3">
    <source>
        <dbReference type="Google" id="ProtNLM"/>
    </source>
</evidence>